<evidence type="ECO:0000313" key="2">
    <source>
        <dbReference type="EMBL" id="CAF1262961.1"/>
    </source>
</evidence>
<reference evidence="2" key="1">
    <citation type="submission" date="2021-02" db="EMBL/GenBank/DDBJ databases">
        <authorList>
            <person name="Nowell W R."/>
        </authorList>
    </citation>
    <scope>NUCLEOTIDE SEQUENCE</scope>
</reference>
<keyword evidence="3" id="KW-1185">Reference proteome</keyword>
<dbReference type="EMBL" id="CAJNOR010002209">
    <property type="protein sequence ID" value="CAF1262961.1"/>
    <property type="molecule type" value="Genomic_DNA"/>
</dbReference>
<keyword evidence="1" id="KW-0812">Transmembrane</keyword>
<proteinExistence type="predicted"/>
<protein>
    <submittedName>
        <fullName evidence="2">Uncharacterized protein</fullName>
    </submittedName>
</protein>
<dbReference type="Proteomes" id="UP000663828">
    <property type="component" value="Unassembled WGS sequence"/>
</dbReference>
<feature type="transmembrane region" description="Helical" evidence="1">
    <location>
        <begin position="6"/>
        <end position="28"/>
    </location>
</feature>
<accession>A0A815AUM9</accession>
<keyword evidence="1" id="KW-1133">Transmembrane helix</keyword>
<evidence type="ECO:0000256" key="1">
    <source>
        <dbReference type="SAM" id="Phobius"/>
    </source>
</evidence>
<gene>
    <name evidence="2" type="ORF">XAT740_LOCUS26879</name>
</gene>
<sequence>MLILAFEIIICAFLAIGLIVVLIFCYNVPSKKFNDEKHEKIDFLPITVNEALLVQSTLMAYYEQQRNELIERQKVVKDQSIMDITNMKMNDSCYSSIPSPSDTPHSVYECSGFASMDNLEVPNPLFSTDMSNDLERQSTASFVTAK</sequence>
<evidence type="ECO:0000313" key="3">
    <source>
        <dbReference type="Proteomes" id="UP000663828"/>
    </source>
</evidence>
<name>A0A815AUM9_ADIRI</name>
<comment type="caution">
    <text evidence="2">The sequence shown here is derived from an EMBL/GenBank/DDBJ whole genome shotgun (WGS) entry which is preliminary data.</text>
</comment>
<organism evidence="2 3">
    <name type="scientific">Adineta ricciae</name>
    <name type="common">Rotifer</name>
    <dbReference type="NCBI Taxonomy" id="249248"/>
    <lineage>
        <taxon>Eukaryota</taxon>
        <taxon>Metazoa</taxon>
        <taxon>Spiralia</taxon>
        <taxon>Gnathifera</taxon>
        <taxon>Rotifera</taxon>
        <taxon>Eurotatoria</taxon>
        <taxon>Bdelloidea</taxon>
        <taxon>Adinetida</taxon>
        <taxon>Adinetidae</taxon>
        <taxon>Adineta</taxon>
    </lineage>
</organism>
<dbReference type="AlphaFoldDB" id="A0A815AUM9"/>
<keyword evidence="1" id="KW-0472">Membrane</keyword>